<feature type="region of interest" description="Disordered" evidence="1">
    <location>
        <begin position="59"/>
        <end position="78"/>
    </location>
</feature>
<dbReference type="HOGENOM" id="CLU_1099958_0_0_1"/>
<evidence type="ECO:0000313" key="2">
    <source>
        <dbReference type="EnsemblPlants" id="OGLUM04G03790.1"/>
    </source>
</evidence>
<dbReference type="Gramene" id="OGLUM04G03790.1">
    <property type="protein sequence ID" value="OGLUM04G03790.1"/>
    <property type="gene ID" value="OGLUM04G03790"/>
</dbReference>
<sequence>MMLDFPLDFVNFHNVNQAMSTFGELDYWYDTDPLKGTVLARFGPVDPQDIYDNENVSQFGNGQQGQWENEGQDENIPPVPDLNGDHQTSISSVTSGSGGTDTAMFKSVGALVPIISASHEIPNITFKVLSESFPLYIGLRRSPRFNPHRDGHKSMEVKIDPKLGIGKPRGQSVKKLKQMAYQFGVLFAEGPIAEEDFAPENQDQPDSVPADYLISSSEDWAGNVWSYSPTPEEVAGEELEKIKSYVKEIKLLE</sequence>
<evidence type="ECO:0000256" key="1">
    <source>
        <dbReference type="SAM" id="MobiDB-lite"/>
    </source>
</evidence>
<reference evidence="2" key="1">
    <citation type="submission" date="2015-04" db="UniProtKB">
        <authorList>
            <consortium name="EnsemblPlants"/>
        </authorList>
    </citation>
    <scope>IDENTIFICATION</scope>
</reference>
<dbReference type="EnsemblPlants" id="OGLUM04G03790.1">
    <property type="protein sequence ID" value="OGLUM04G03790.1"/>
    <property type="gene ID" value="OGLUM04G03790"/>
</dbReference>
<accession>A0A0D9ZHK5</accession>
<dbReference type="Proteomes" id="UP000026961">
    <property type="component" value="Chromosome 4"/>
</dbReference>
<name>A0A0D9ZHK5_9ORYZ</name>
<protein>
    <submittedName>
        <fullName evidence="2">Uncharacterized protein</fullName>
    </submittedName>
</protein>
<proteinExistence type="predicted"/>
<feature type="compositionally biased region" description="Low complexity" evidence="1">
    <location>
        <begin position="60"/>
        <end position="69"/>
    </location>
</feature>
<evidence type="ECO:0000313" key="3">
    <source>
        <dbReference type="Proteomes" id="UP000026961"/>
    </source>
</evidence>
<reference evidence="2" key="2">
    <citation type="submission" date="2018-05" db="EMBL/GenBank/DDBJ databases">
        <title>OgluRS3 (Oryza glumaepatula Reference Sequence Version 3).</title>
        <authorList>
            <person name="Zhang J."/>
            <person name="Kudrna D."/>
            <person name="Lee S."/>
            <person name="Talag J."/>
            <person name="Welchert J."/>
            <person name="Wing R.A."/>
        </authorList>
    </citation>
    <scope>NUCLEOTIDE SEQUENCE [LARGE SCALE GENOMIC DNA]</scope>
</reference>
<keyword evidence="3" id="KW-1185">Reference proteome</keyword>
<dbReference type="AlphaFoldDB" id="A0A0D9ZHK5"/>
<organism evidence="2">
    <name type="scientific">Oryza glumipatula</name>
    <dbReference type="NCBI Taxonomy" id="40148"/>
    <lineage>
        <taxon>Eukaryota</taxon>
        <taxon>Viridiplantae</taxon>
        <taxon>Streptophyta</taxon>
        <taxon>Embryophyta</taxon>
        <taxon>Tracheophyta</taxon>
        <taxon>Spermatophyta</taxon>
        <taxon>Magnoliopsida</taxon>
        <taxon>Liliopsida</taxon>
        <taxon>Poales</taxon>
        <taxon>Poaceae</taxon>
        <taxon>BOP clade</taxon>
        <taxon>Oryzoideae</taxon>
        <taxon>Oryzeae</taxon>
        <taxon>Oryzinae</taxon>
        <taxon>Oryza</taxon>
    </lineage>
</organism>